<dbReference type="EnsemblMetazoa" id="CapteT221883">
    <property type="protein sequence ID" value="CapteP221883"/>
    <property type="gene ID" value="CapteG221883"/>
</dbReference>
<proteinExistence type="predicted"/>
<dbReference type="Proteomes" id="UP000014760">
    <property type="component" value="Unassembled WGS sequence"/>
</dbReference>
<evidence type="ECO:0000313" key="3">
    <source>
        <dbReference type="EMBL" id="ELT87185.1"/>
    </source>
</evidence>
<feature type="compositionally biased region" description="Polar residues" evidence="2">
    <location>
        <begin position="12"/>
        <end position="22"/>
    </location>
</feature>
<evidence type="ECO:0000313" key="5">
    <source>
        <dbReference type="Proteomes" id="UP000014760"/>
    </source>
</evidence>
<dbReference type="EMBL" id="AMQN01003663">
    <property type="status" value="NOT_ANNOTATED_CDS"/>
    <property type="molecule type" value="Genomic_DNA"/>
</dbReference>
<feature type="compositionally biased region" description="Basic and acidic residues" evidence="2">
    <location>
        <begin position="572"/>
        <end position="581"/>
    </location>
</feature>
<feature type="compositionally biased region" description="Basic residues" evidence="2">
    <location>
        <begin position="1991"/>
        <end position="2000"/>
    </location>
</feature>
<feature type="compositionally biased region" description="Polar residues" evidence="2">
    <location>
        <begin position="229"/>
        <end position="243"/>
    </location>
</feature>
<keyword evidence="5" id="KW-1185">Reference proteome</keyword>
<dbReference type="EMBL" id="KB312450">
    <property type="protein sequence ID" value="ELT87185.1"/>
    <property type="molecule type" value="Genomic_DNA"/>
</dbReference>
<feature type="region of interest" description="Disordered" evidence="2">
    <location>
        <begin position="505"/>
        <end position="601"/>
    </location>
</feature>
<feature type="compositionally biased region" description="Polar residues" evidence="2">
    <location>
        <begin position="1849"/>
        <end position="1862"/>
    </location>
</feature>
<evidence type="ECO:0000313" key="4">
    <source>
        <dbReference type="EnsemblMetazoa" id="CapteP221883"/>
    </source>
</evidence>
<feature type="compositionally biased region" description="Polar residues" evidence="2">
    <location>
        <begin position="2110"/>
        <end position="2124"/>
    </location>
</feature>
<feature type="region of interest" description="Disordered" evidence="2">
    <location>
        <begin position="1267"/>
        <end position="1301"/>
    </location>
</feature>
<feature type="compositionally biased region" description="Basic and acidic residues" evidence="2">
    <location>
        <begin position="1948"/>
        <end position="1973"/>
    </location>
</feature>
<feature type="compositionally biased region" description="Basic and acidic residues" evidence="2">
    <location>
        <begin position="741"/>
        <end position="752"/>
    </location>
</feature>
<dbReference type="SUPFAM" id="SSF52540">
    <property type="entry name" value="P-loop containing nucleoside triphosphate hydrolases"/>
    <property type="match status" value="1"/>
</dbReference>
<dbReference type="HOGENOM" id="CLU_223864_0_0_1"/>
<organism evidence="3">
    <name type="scientific">Capitella teleta</name>
    <name type="common">Polychaete worm</name>
    <dbReference type="NCBI Taxonomy" id="283909"/>
    <lineage>
        <taxon>Eukaryota</taxon>
        <taxon>Metazoa</taxon>
        <taxon>Spiralia</taxon>
        <taxon>Lophotrochozoa</taxon>
        <taxon>Annelida</taxon>
        <taxon>Polychaeta</taxon>
        <taxon>Sedentaria</taxon>
        <taxon>Scolecida</taxon>
        <taxon>Capitellidae</taxon>
        <taxon>Capitella</taxon>
    </lineage>
</organism>
<feature type="compositionally biased region" description="Basic residues" evidence="2">
    <location>
        <begin position="582"/>
        <end position="591"/>
    </location>
</feature>
<reference evidence="3 5" key="2">
    <citation type="journal article" date="2013" name="Nature">
        <title>Insights into bilaterian evolution from three spiralian genomes.</title>
        <authorList>
            <person name="Simakov O."/>
            <person name="Marletaz F."/>
            <person name="Cho S.J."/>
            <person name="Edsinger-Gonzales E."/>
            <person name="Havlak P."/>
            <person name="Hellsten U."/>
            <person name="Kuo D.H."/>
            <person name="Larsson T."/>
            <person name="Lv J."/>
            <person name="Arendt D."/>
            <person name="Savage R."/>
            <person name="Osoegawa K."/>
            <person name="de Jong P."/>
            <person name="Grimwood J."/>
            <person name="Chapman J.A."/>
            <person name="Shapiro H."/>
            <person name="Aerts A."/>
            <person name="Otillar R.P."/>
            <person name="Terry A.Y."/>
            <person name="Boore J.L."/>
            <person name="Grigoriev I.V."/>
            <person name="Lindberg D.R."/>
            <person name="Seaver E.C."/>
            <person name="Weisblat D.A."/>
            <person name="Putnam N.H."/>
            <person name="Rokhsar D.S."/>
        </authorList>
    </citation>
    <scope>NUCLEOTIDE SEQUENCE</scope>
    <source>
        <strain evidence="3 5">I ESC-2004</strain>
    </source>
</reference>
<feature type="compositionally biased region" description="Pro residues" evidence="2">
    <location>
        <begin position="2190"/>
        <end position="2200"/>
    </location>
</feature>
<reference evidence="5" key="1">
    <citation type="submission" date="2012-12" db="EMBL/GenBank/DDBJ databases">
        <authorList>
            <person name="Hellsten U."/>
            <person name="Grimwood J."/>
            <person name="Chapman J.A."/>
            <person name="Shapiro H."/>
            <person name="Aerts A."/>
            <person name="Otillar R.P."/>
            <person name="Terry A.Y."/>
            <person name="Boore J.L."/>
            <person name="Simakov O."/>
            <person name="Marletaz F."/>
            <person name="Cho S.-J."/>
            <person name="Edsinger-Gonzales E."/>
            <person name="Havlak P."/>
            <person name="Kuo D.-H."/>
            <person name="Larsson T."/>
            <person name="Lv J."/>
            <person name="Arendt D."/>
            <person name="Savage R."/>
            <person name="Osoegawa K."/>
            <person name="de Jong P."/>
            <person name="Lindberg D.R."/>
            <person name="Seaver E.C."/>
            <person name="Weisblat D.A."/>
            <person name="Putnam N.H."/>
            <person name="Grigoriev I.V."/>
            <person name="Rokhsar D.S."/>
        </authorList>
    </citation>
    <scope>NUCLEOTIDE SEQUENCE</scope>
    <source>
        <strain evidence="5">I ESC-2004</strain>
    </source>
</reference>
<feature type="compositionally biased region" description="Basic residues" evidence="2">
    <location>
        <begin position="1832"/>
        <end position="1842"/>
    </location>
</feature>
<feature type="compositionally biased region" description="Basic residues" evidence="2">
    <location>
        <begin position="525"/>
        <end position="535"/>
    </location>
</feature>
<keyword evidence="1" id="KW-0175">Coiled coil</keyword>
<reference evidence="4" key="3">
    <citation type="submission" date="2015-06" db="UniProtKB">
        <authorList>
            <consortium name="EnsemblMetazoa"/>
        </authorList>
    </citation>
    <scope>IDENTIFICATION</scope>
</reference>
<feature type="compositionally biased region" description="Basic residues" evidence="2">
    <location>
        <begin position="548"/>
        <end position="557"/>
    </location>
</feature>
<sequence length="4235" mass="472925">MDNDQTYKDIGSVTQWTDSLGSNLDPRGETKKKGTKKDKHEGKKHKKKKKGVCDTGEDGCGGLPMEGFINKLDQSPPDSREDLVNPVGEPELEKIQQRTQETEDALILQKQQEEETTRPLAFQEETDKGFNTPPENTVTVLAEVYDAQDDTRESKKKKKKKGKKKLSKSMSELDVDESEVTSKKSKKLKKITSKSISNLKNPNAIETPLPSCSVDVEYVHSIGLSVANSTDITDNNASGSVQNDAPIDASYSSGSKDLAVKKDDRLASVTNEVDESEDVITSEVIARGGEDEQEREEMECMDGTDEKQKHDNLETEHDLIGCTGHDSQTVTMVDPYIHAKKKHSFLTEESGLYNDLIDGNSRDDLSIHAPIDSFMPAEEKPSMADDPLVLLEEEKHPTKRKKKGNKSLEDLLIKDKSKKKKKIKDTLSKSMDESKKESVADQLKESMDTVELTSTQIESVPIKDTTELRAEGATLEPPTTLRSITNDHSDYFELGLPSQEEEMLDSAVTTVSGTKEVTDETTLHSKTKKLKKRTSKSQENLSEEDGTKKRKAKKAAKLCKSMDFLELNEPNVSRDHTEQHKEKTKKKKSKKNKDISKSVEDVVIDDSTPDCGVLQDSEIIKQHTIGVDESSNAFNDVDVGCSIGNSMDQMPETPEDCPPANLEGIQDSGISSGTKDDSDVINMDNNEDSPPCTARNPDTLSDVVRLDDSTIRKQSFTEDHNDYCALDLPSQVKKLKKRTSKSQEDLSDEENKKKRKSEKAKILSKSMDLLDFNDPNLPKMQSEHKQKTKKKKNKDTSMFLDNMVIEATISDVPGHCIPVEPRLGVNILPDESINVVPFADSPQNTPPDYHDNSHNPGDLDENHPQHDLPLKKKKKSSSANDCKKKKILSDSMNILDSGDATNKSTKKKKYNKLTNSASDIVPETIPTEIEFRETASENVVEPDVLDGKKDIPVVEMGSSTIIDEPSDLTDITHIENFDNDTSDKTDAQKDGQDIKEDNMESLPADHHNKDNDITGTDKLEADKLEKKKKKKTKKSKTCGVLAGVSCEHEENQIGNKEDYGLLEEIAKGGQSLGADLSLPFITNTFNNVDDEPLASKNVSVTGESKEDESNLLDPRQKRSFMEDFVEYNHDNQIALQDDNGDVQHVTRDLLDSIHHDMESMTSTNKPALPAQDNKQGVNDQQPIQPQSDIYQPEVTKKSKKKSKHQDGNSEKIKNKKKKTKKDEKLSRSMGDITNDFVPEIPEAIVADQVAQQLASEDMEVCESIVQTSMGTEHKSEGGKKSKSKKKKKMKLKAKSMGDLVLNTEMDADAAKKKKKKPKKEKDLTSEQIRDACVVTDGSAVIAKAEATNTTNVKELDTIAIPAQSSLMTEEFYNVALPNEKSNLQQNDTDYSIQAYMDDETFEADQTARAMLAYNRVVSNLRDKFLEESTIESDSQSFSVSDSLTVNPLRFYVPDKHSTPKNMLPSDMSIVSLDREPGQMGNKGQPEVEVDQAENKFDSFQANAESMELHDESLQDNPLKYYAPDKHSTPKFMDPNDLAKFQKDHPYQTNLVEIGEEVEPEKEFQSMELHEESLIDNPLKINSPDKHSTPRRMDPKVLADIGKEMGVLNEDLDPVDKGNKERLEAGTTTDENTMISSQEDSLRENPLQFYAPNKHSTPKVMTFEDFHLMSMEKEPGSQHSYGIDALIEDVHNTEVIEEAPVQTEDSNAIQKPAILKSNKSEKGSEKVDDEKPFEKTSDLPETSVLKEPMLFDQYHSSIESCRHIVTTPRELKRMKKAKSSKKLKGGNLSANVELSKSEGNISEEATEPKEMKSVSGAKSESNLDYSDNTEASKKKKKRKKSKLSAKSEPLLTTMNEESNISLKKTTKNKSDSLAAKSEPVLNVEEETLCEDSEKKKKKKKKQSLSAKSEFSVGLDCDVEESQNSSREKTRKTKREVKSMSAKSEPSLIIDDHSEEQPELKKENEKKKKIEKMSAKSEPTLTIENPSEEQPGVKKKKKKKKIEKMSAKSEPSLQACKETLQADKAHQLERSVTLPKVKKKKRSMDLDSPIPTGQQPELQFPDQHPLSNQSAAPDDLDIIIPSHEATRPVSLDDQVLNTDNLDAPIPVGGQPLKSTESMKRQNATRKTNNDDDIYDEISEYSKTTHKTIVGVADISGESGDLDAFIPHGTSGESDAFSDYQPLEVLDVSAPSPDLPPLPPLPPSIGNRPPISEYENVEFKQSDSPQDWVPSSGLGNIDVDIPLPKSPNPKDKTITKKLAMGISKLKDTISKIGKGKQKDEDDVDPYKAVDKEDKEPPCYDITEMAKNMPSFFPEFQDQFEYENSDEQDDDDDDTLYVIDVKRDAYPPGWHFRDRRCTLEPIMEEASSLGDVYESMDGAGCVTNRRMYSSDSKLEIREQGYVYDDDIYDVIDSGRDIQAEKMLGSGDFELLKSIVRESKNSASSTTSSDDEIYLEPTSLTGLSISAVYEGDDASSASILIDDTYEIPVDWRDQSRTSKDTITTPEEPLLAEDRNTRIKELVSSIVQASVDSALEVVTQSVKETGEENTEIPFIDDPEDEPSMEEDVVIATEKKVEELCYFEPVIIKEDITELSLADSSFGKASNPSVPMMQPAEKVVEIEAPSAQQAISLTPLEAPSAQQAVSLTSSFEIPKVDEGQLKTMEISLPEDQPENADLQSVSLKPSVEIPKVDDILPESMEISLPDDQAENEMPQYGVVVMGASTSGKTSLLSWLGVPSSGAGYSTFSACRKTHFQGRWVTLHFYEWADNLAKCDELLTDSSVFILVYDVSKYDDETLKKQAADHYYCITQRVHQPIICAVATHSDLLSDYEANLKCRLLNDTLHALEFEESRFLDHHFRKIQESMAKSYFHGTNEHSINVGKLVPTFEKLKDLTAARPKFWPEVTQINGKTGRGSEDLLHTLELISDIHASELPPQSIPKLWFLVQRRLATEEHLPIYEVMEFNAMLLNNYGILPIVARQIASYLETLGVVTQLDGIVVQTTWLVQHLKLISYKILFGKQSLASILENTLGTYQTRLLEKLLQIMGVCYKNDDGHLVAPILTTGFTLPMPKPSMKEYKMSVGIYARLAPKEIMSKLFTNLSSVMQVMEMNCVQLWGYSQNNLPMTVRTLLEENQLHIEVSTWAYPGHQAVTKPLEMLASTIEKVFSLSYPTLIVGQWYIMCAHCLAMPSESRRWSVDRFPAINIFQGVMSRVQCKNCRPGEFLELHEVFPTYLGAADDVASPDALNESQWHEETTEHINNTNQQLDDTIRHFKLIREKLEQAQEEIQCTEERIEQPYPSEEFMRNVQDYVHNIICAAYSQTLHEIRLEQIDEERAVDSDDSYLSAEDTPPCMLDGSEEEGLDKADTTLEYNINTESAHSKEEQMVRLDDVNTMDVVTTVQIESFLDDEVTICCESFTQTPVNHLRSMETQTEKRTLSSFISDSETLVPTSDDEDLYDDLPYDGPQRGTEGFIEDSLMPVTSTPALSAKSTMDVTEHLATKEFQELEIQTDLKMDEIVTATETGIQTHTSLNRTTQDNSCQTHSAVESQTDSLPVFTSSQAGSQWPLQDISDTQTEEISTRTQCLQVDKADIIASQSIASQADTNTSMDHQTQVSKYEIVNSRSASVETNFLEQCHSGTQVKPYEIPARDSFEVQTTSTAEAKSVQVGHHELYNHKNAGQQVEMYKMCSVGTQAQKTAVHSCGYTQTPEVISIPNQTQVNSWEMKSSTEKSIQATSTYFNAGVGTDAPITMARTVQVTREDLVKNFDKHVQSEETIFGKTTSSSTQTAKPKSFESSSQIHSWHFSTNVMLQTNTDELVSKSSAETQTNQNITSPQATRSTVVRPKDLVSTTVFGLPLSEWNTKAVVGTERTDSPSQTNSLATRVANTQVDSRDIVPQINVSTSAPPKSTYSGDSTTQVYSHDVVENTDEHSQIDQSEILRWFAQSKSVQSESCQISTSSQTQIDTVDFDNTSQTIDDDWEDAYQKRAGTSRSSSSTGVQTMDTFVDDFQHKNDIESVDVKQYFQSYLYYEKKPASPIAFSETLIVPNTTHAMRASPNLDWSQDQARAVTPLSEESLDVSRGSSWYSDNLNNPSLAVIALHHPEDQMKPRRKIPPATFPKPKKLTKKVPPKTLPKPKFPLSRIYQRDPNVKASSPPGPRPSFTPNLLKADQVPLTGPGQPSGQPTDQVTPYQSQQGGPQTTAFCLTGAPTTQAVPSASRRRRSRSEYPTTEMYAPEQEDCVFV</sequence>
<protein>
    <submittedName>
        <fullName evidence="3 4">Uncharacterized protein</fullName>
    </submittedName>
</protein>
<feature type="compositionally biased region" description="Basic and acidic residues" evidence="2">
    <location>
        <begin position="1103"/>
        <end position="1117"/>
    </location>
</feature>
<evidence type="ECO:0000256" key="1">
    <source>
        <dbReference type="SAM" id="Coils"/>
    </source>
</evidence>
<feature type="coiled-coil region" evidence="1">
    <location>
        <begin position="3259"/>
        <end position="3286"/>
    </location>
</feature>
<feature type="region of interest" description="Disordered" evidence="2">
    <location>
        <begin position="3331"/>
        <end position="3351"/>
    </location>
</feature>
<feature type="compositionally biased region" description="Basic and acidic residues" evidence="2">
    <location>
        <begin position="424"/>
        <end position="447"/>
    </location>
</feature>
<feature type="compositionally biased region" description="Basic and acidic residues" evidence="2">
    <location>
        <begin position="1717"/>
        <end position="1737"/>
    </location>
</feature>
<feature type="region of interest" description="Disordered" evidence="2">
    <location>
        <begin position="836"/>
        <end position="886"/>
    </location>
</feature>
<feature type="region of interest" description="Disordered" evidence="2">
    <location>
        <begin position="4095"/>
        <end position="4235"/>
    </location>
</feature>
<feature type="region of interest" description="Disordered" evidence="2">
    <location>
        <begin position="1"/>
        <end position="191"/>
    </location>
</feature>
<feature type="region of interest" description="Disordered" evidence="2">
    <location>
        <begin position="2096"/>
        <end position="2129"/>
    </location>
</feature>
<feature type="region of interest" description="Disordered" evidence="2">
    <location>
        <begin position="1763"/>
        <end position="2071"/>
    </location>
</feature>
<feature type="region of interest" description="Disordered" evidence="2">
    <location>
        <begin position="2270"/>
        <end position="2291"/>
    </location>
</feature>
<feature type="region of interest" description="Disordered" evidence="2">
    <location>
        <begin position="1098"/>
        <end position="1117"/>
    </location>
</feature>
<dbReference type="CDD" id="cd00882">
    <property type="entry name" value="Ras_like_GTPase"/>
    <property type="match status" value="1"/>
</dbReference>
<dbReference type="OMA" id="NNVEYKG"/>
<feature type="compositionally biased region" description="Basic residues" evidence="2">
    <location>
        <begin position="33"/>
        <end position="50"/>
    </location>
</feature>
<evidence type="ECO:0000256" key="2">
    <source>
        <dbReference type="SAM" id="MobiDB-lite"/>
    </source>
</evidence>
<feature type="compositionally biased region" description="Basic and acidic residues" evidence="2">
    <location>
        <begin position="2273"/>
        <end position="2291"/>
    </location>
</feature>
<feature type="compositionally biased region" description="Basic residues" evidence="2">
    <location>
        <begin position="1771"/>
        <end position="1783"/>
    </location>
</feature>
<feature type="compositionally biased region" description="Basic residues" evidence="2">
    <location>
        <begin position="154"/>
        <end position="167"/>
    </location>
</feature>
<dbReference type="InterPro" id="IPR027417">
    <property type="entry name" value="P-loop_NTPase"/>
</dbReference>
<feature type="region of interest" description="Disordered" evidence="2">
    <location>
        <begin position="718"/>
        <end position="795"/>
    </location>
</feature>
<feature type="compositionally biased region" description="Polar residues" evidence="2">
    <location>
        <begin position="1172"/>
        <end position="1189"/>
    </location>
</feature>
<feature type="region of interest" description="Disordered" evidence="2">
    <location>
        <begin position="2184"/>
        <end position="2250"/>
    </location>
</feature>
<feature type="region of interest" description="Disordered" evidence="2">
    <location>
        <begin position="1699"/>
        <end position="1740"/>
    </location>
</feature>
<accession>R7T744</accession>
<feature type="compositionally biased region" description="Basic and acidic residues" evidence="2">
    <location>
        <begin position="860"/>
        <end position="870"/>
    </location>
</feature>
<feature type="region of interest" description="Disordered" evidence="2">
    <location>
        <begin position="997"/>
        <end position="1017"/>
    </location>
</feature>
<feature type="region of interest" description="Disordered" evidence="2">
    <location>
        <begin position="392"/>
        <end position="486"/>
    </location>
</feature>
<feature type="region of interest" description="Disordered" evidence="2">
    <location>
        <begin position="229"/>
        <end position="254"/>
    </location>
</feature>
<feature type="region of interest" description="Disordered" evidence="2">
    <location>
        <begin position="643"/>
        <end position="701"/>
    </location>
</feature>
<feature type="compositionally biased region" description="Basic and acidic residues" evidence="2">
    <location>
        <begin position="406"/>
        <end position="415"/>
    </location>
</feature>
<feature type="compositionally biased region" description="Polar residues" evidence="2">
    <location>
        <begin position="1815"/>
        <end position="1828"/>
    </location>
</feature>
<gene>
    <name evidence="3" type="ORF">CAPTEDRAFT_221883</name>
</gene>
<feature type="compositionally biased region" description="Basic residues" evidence="2">
    <location>
        <begin position="1280"/>
        <end position="1293"/>
    </location>
</feature>
<feature type="compositionally biased region" description="Basic residues" evidence="2">
    <location>
        <begin position="4112"/>
        <end position="4121"/>
    </location>
</feature>
<name>R7T744_CAPTE</name>
<feature type="compositionally biased region" description="Polar residues" evidence="2">
    <location>
        <begin position="4170"/>
        <end position="4207"/>
    </location>
</feature>
<feature type="compositionally biased region" description="Basic and acidic residues" evidence="2">
    <location>
        <begin position="2018"/>
        <end position="2027"/>
    </location>
</feature>
<feature type="region of interest" description="Disordered" evidence="2">
    <location>
        <begin position="1159"/>
        <end position="1234"/>
    </location>
</feature>